<evidence type="ECO:0000256" key="10">
    <source>
        <dbReference type="ARBA" id="ARBA00023237"/>
    </source>
</evidence>
<evidence type="ECO:0000256" key="11">
    <source>
        <dbReference type="SAM" id="SignalP"/>
    </source>
</evidence>
<evidence type="ECO:0000256" key="1">
    <source>
        <dbReference type="ARBA" id="ARBA00004571"/>
    </source>
</evidence>
<accession>A0A7Y0A0Y7</accession>
<evidence type="ECO:0000256" key="5">
    <source>
        <dbReference type="ARBA" id="ARBA00022692"/>
    </source>
</evidence>
<name>A0A7Y0A0Y7_9BURK</name>
<keyword evidence="3" id="KW-0813">Transport</keyword>
<dbReference type="AlphaFoldDB" id="A0A7Y0A0Y7"/>
<dbReference type="GO" id="GO:0006811">
    <property type="term" value="P:monoatomic ion transport"/>
    <property type="evidence" value="ECO:0007669"/>
    <property type="project" value="UniProtKB-KW"/>
</dbReference>
<dbReference type="Gene3D" id="2.40.160.10">
    <property type="entry name" value="Porin"/>
    <property type="match status" value="1"/>
</dbReference>
<evidence type="ECO:0000256" key="7">
    <source>
        <dbReference type="ARBA" id="ARBA00023065"/>
    </source>
</evidence>
<proteinExistence type="predicted"/>
<keyword evidence="10" id="KW-0998">Cell outer membrane</keyword>
<evidence type="ECO:0000313" key="13">
    <source>
        <dbReference type="EMBL" id="NML34494.1"/>
    </source>
</evidence>
<protein>
    <submittedName>
        <fullName evidence="13">Porin</fullName>
    </submittedName>
</protein>
<dbReference type="EMBL" id="JABBFZ010000022">
    <property type="protein sequence ID" value="NML34494.1"/>
    <property type="molecule type" value="Genomic_DNA"/>
</dbReference>
<dbReference type="InterPro" id="IPR033900">
    <property type="entry name" value="Gram_neg_porin_domain"/>
</dbReference>
<dbReference type="InterPro" id="IPR023614">
    <property type="entry name" value="Porin_dom_sf"/>
</dbReference>
<evidence type="ECO:0000256" key="6">
    <source>
        <dbReference type="ARBA" id="ARBA00022729"/>
    </source>
</evidence>
<evidence type="ECO:0000259" key="12">
    <source>
        <dbReference type="Pfam" id="PF13609"/>
    </source>
</evidence>
<comment type="caution">
    <text evidence="13">The sequence shown here is derived from an EMBL/GenBank/DDBJ whole genome shotgun (WGS) entry which is preliminary data.</text>
</comment>
<comment type="subunit">
    <text evidence="2">Homotrimer.</text>
</comment>
<dbReference type="GO" id="GO:0046930">
    <property type="term" value="C:pore complex"/>
    <property type="evidence" value="ECO:0007669"/>
    <property type="project" value="UniProtKB-KW"/>
</dbReference>
<dbReference type="GO" id="GO:0015288">
    <property type="term" value="F:porin activity"/>
    <property type="evidence" value="ECO:0007669"/>
    <property type="project" value="UniProtKB-KW"/>
</dbReference>
<sequence length="366" mass="38981">MRKTLGALGACAISGLAMAQSAPAPASTDTGSYVQLYGLLDIGVNYTTRAASGSSSGSLYSLTSSVMQPNRWGLRGSEDLGGGLRVIFTLESGFFLENGTASQGLMFSRNSTVGLAGNWGEVRMGRQFDFMYDLGSYSGIVNVSGGMAGSAHTYGVDNRLDGVKVNNSIRYLGQFAGFNVGAMYALGGVAGHPGAKDAQSFTLGYTNTRFSIDAVYTDDHNPEFSPLLSPWLSKASGVKNAGIGAYFNVDEKTRVFALYTYSRAESLANKSNLYTAGASYRIAPDLSVGADYTLVYTRDSANAKGRLQQGDVGIDYLLSKRTDVYTGFTYQRVTGANTIAFAFPATNYPSDGNTQGVFRIGLRHRF</sequence>
<dbReference type="InterPro" id="IPR050298">
    <property type="entry name" value="Gram-neg_bact_OMP"/>
</dbReference>
<dbReference type="RefSeq" id="WP_169500681.1">
    <property type="nucleotide sequence ID" value="NZ_JABBFZ010000022.1"/>
</dbReference>
<evidence type="ECO:0000256" key="4">
    <source>
        <dbReference type="ARBA" id="ARBA00022452"/>
    </source>
</evidence>
<evidence type="ECO:0000256" key="3">
    <source>
        <dbReference type="ARBA" id="ARBA00022448"/>
    </source>
</evidence>
<dbReference type="Pfam" id="PF13609">
    <property type="entry name" value="Porin_4"/>
    <property type="match status" value="1"/>
</dbReference>
<feature type="domain" description="Porin" evidence="12">
    <location>
        <begin position="10"/>
        <end position="334"/>
    </location>
</feature>
<comment type="subcellular location">
    <subcellularLocation>
        <location evidence="1">Cell outer membrane</location>
        <topology evidence="1">Multi-pass membrane protein</topology>
    </subcellularLocation>
</comment>
<organism evidence="13 14">
    <name type="scientific">Paraburkholderia antibiotica</name>
    <dbReference type="NCBI Taxonomy" id="2728839"/>
    <lineage>
        <taxon>Bacteria</taxon>
        <taxon>Pseudomonadati</taxon>
        <taxon>Pseudomonadota</taxon>
        <taxon>Betaproteobacteria</taxon>
        <taxon>Burkholderiales</taxon>
        <taxon>Burkholderiaceae</taxon>
        <taxon>Paraburkholderia</taxon>
    </lineage>
</organism>
<gene>
    <name evidence="13" type="ORF">HHL14_27140</name>
</gene>
<evidence type="ECO:0000256" key="8">
    <source>
        <dbReference type="ARBA" id="ARBA00023114"/>
    </source>
</evidence>
<keyword evidence="5" id="KW-0812">Transmembrane</keyword>
<keyword evidence="9" id="KW-0472">Membrane</keyword>
<feature type="chain" id="PRO_5030833710" evidence="11">
    <location>
        <begin position="20"/>
        <end position="366"/>
    </location>
</feature>
<keyword evidence="7" id="KW-0406">Ion transport</keyword>
<dbReference type="PANTHER" id="PTHR34501">
    <property type="entry name" value="PROTEIN YDDL-RELATED"/>
    <property type="match status" value="1"/>
</dbReference>
<reference evidence="13 14" key="1">
    <citation type="submission" date="2020-04" db="EMBL/GenBank/DDBJ databases">
        <title>Paraburkholderia sp. G-4-1-8 isolated from soil.</title>
        <authorList>
            <person name="Dahal R.H."/>
        </authorList>
    </citation>
    <scope>NUCLEOTIDE SEQUENCE [LARGE SCALE GENOMIC DNA]</scope>
    <source>
        <strain evidence="13 14">G-4-1-8</strain>
    </source>
</reference>
<dbReference type="Proteomes" id="UP000583127">
    <property type="component" value="Unassembled WGS sequence"/>
</dbReference>
<dbReference type="GO" id="GO:0009279">
    <property type="term" value="C:cell outer membrane"/>
    <property type="evidence" value="ECO:0007669"/>
    <property type="project" value="UniProtKB-SubCell"/>
</dbReference>
<evidence type="ECO:0000313" key="14">
    <source>
        <dbReference type="Proteomes" id="UP000583127"/>
    </source>
</evidence>
<dbReference type="CDD" id="cd00342">
    <property type="entry name" value="gram_neg_porins"/>
    <property type="match status" value="1"/>
</dbReference>
<keyword evidence="6 11" id="KW-0732">Signal</keyword>
<feature type="signal peptide" evidence="11">
    <location>
        <begin position="1"/>
        <end position="19"/>
    </location>
</feature>
<evidence type="ECO:0000256" key="9">
    <source>
        <dbReference type="ARBA" id="ARBA00023136"/>
    </source>
</evidence>
<dbReference type="PANTHER" id="PTHR34501:SF9">
    <property type="entry name" value="MAJOR OUTER MEMBRANE PROTEIN P.IA"/>
    <property type="match status" value="1"/>
</dbReference>
<evidence type="ECO:0000256" key="2">
    <source>
        <dbReference type="ARBA" id="ARBA00011233"/>
    </source>
</evidence>
<dbReference type="SUPFAM" id="SSF56935">
    <property type="entry name" value="Porins"/>
    <property type="match status" value="1"/>
</dbReference>
<keyword evidence="14" id="KW-1185">Reference proteome</keyword>
<keyword evidence="8" id="KW-0626">Porin</keyword>
<keyword evidence="4" id="KW-1134">Transmembrane beta strand</keyword>